<dbReference type="InterPro" id="IPR007340">
    <property type="entry name" value="LysM_Opacity-associatedA"/>
</dbReference>
<keyword evidence="8" id="KW-0812">Transmembrane</keyword>
<evidence type="ECO:0000256" key="5">
    <source>
        <dbReference type="ARBA" id="ARBA00022801"/>
    </source>
</evidence>
<dbReference type="Gene3D" id="2.70.70.10">
    <property type="entry name" value="Glucose Permease (Domain IIA)"/>
    <property type="match status" value="1"/>
</dbReference>
<dbReference type="Pfam" id="PF04225">
    <property type="entry name" value="LysM_OapA"/>
    <property type="match status" value="1"/>
</dbReference>
<sequence length="483" mass="53781">MAQSKQDPRIARKLAIRRKAQRRHSHFYQRCAHWSFNRQPGGEQPPIHWYRERWMLAATALLITVLSGFLIPAWATAMKPAIAQPVAHTLMPLALPKVEAPSLKAPVVEDWREVQVRPGQTLADIFQSQGLSLSDLQRVVDSAGDAKTALHNIRPGQEFGFLIGTHSNLEGIRFDKDESTQAIIRLDSATPSMQTVARAVEAREQIAHGVIDDSLFAAANKAGLSNAMVIKLADLFKYDIDFVQDLRVGDSFTVIYDTVYRDGAYLHEGDIVAAEFINQGQRYTAYRFKRADGSIGWFSEDGRPLQKSFLRIPVDFTRISSPFSAARMHPILGLMRAHKGVDYAAPTGTPIHAAGDGVIKFRGWMNGYGNFVIIQHNAHISTAYGHMSRFATERIGQHVRQGDVIGYVGMTGLATGPHLHYEFRVDGVQRNPQTVTLPKPEPLPGTQLALFKSSVVKPQLARLTEIDNNYKLARAQSNKRSDD</sequence>
<dbReference type="InterPro" id="IPR045834">
    <property type="entry name" value="Csd3_N2"/>
</dbReference>
<dbReference type="PANTHER" id="PTHR21666">
    <property type="entry name" value="PEPTIDASE-RELATED"/>
    <property type="match status" value="1"/>
</dbReference>
<comment type="cofactor">
    <cofactor evidence="1">
        <name>Zn(2+)</name>
        <dbReference type="ChEBI" id="CHEBI:29105"/>
    </cofactor>
</comment>
<dbReference type="Pfam" id="PF19425">
    <property type="entry name" value="Csd3_N2"/>
    <property type="match status" value="1"/>
</dbReference>
<evidence type="ECO:0000256" key="6">
    <source>
        <dbReference type="ARBA" id="ARBA00022833"/>
    </source>
</evidence>
<dbReference type="SUPFAM" id="SSF51261">
    <property type="entry name" value="Duplicated hybrid motif"/>
    <property type="match status" value="1"/>
</dbReference>
<keyword evidence="6" id="KW-0862">Zinc</keyword>
<evidence type="ECO:0000313" key="12">
    <source>
        <dbReference type="EMBL" id="GGA32713.1"/>
    </source>
</evidence>
<dbReference type="RefSeq" id="WP_188794266.1">
    <property type="nucleotide sequence ID" value="NZ_BMJA01000001.1"/>
</dbReference>
<dbReference type="Proteomes" id="UP000620046">
    <property type="component" value="Unassembled WGS sequence"/>
</dbReference>
<feature type="transmembrane region" description="Helical" evidence="8">
    <location>
        <begin position="54"/>
        <end position="75"/>
    </location>
</feature>
<gene>
    <name evidence="12" type="ORF">GCM10010981_22320</name>
</gene>
<comment type="caution">
    <text evidence="12">The sequence shown here is derived from an EMBL/GenBank/DDBJ whole genome shotgun (WGS) entry which is preliminary data.</text>
</comment>
<dbReference type="PANTHER" id="PTHR21666:SF288">
    <property type="entry name" value="CELL DIVISION PROTEIN YTFB"/>
    <property type="match status" value="1"/>
</dbReference>
<feature type="domain" description="Opacity-associated protein A LysM-like" evidence="10">
    <location>
        <begin position="111"/>
        <end position="180"/>
    </location>
</feature>
<evidence type="ECO:0000313" key="13">
    <source>
        <dbReference type="Proteomes" id="UP000620046"/>
    </source>
</evidence>
<accession>A0ABQ1FXL0</accession>
<keyword evidence="7" id="KW-0482">Metalloprotease</keyword>
<dbReference type="InterPro" id="IPR016047">
    <property type="entry name" value="M23ase_b-sheet_dom"/>
</dbReference>
<evidence type="ECO:0000259" key="11">
    <source>
        <dbReference type="Pfam" id="PF19425"/>
    </source>
</evidence>
<evidence type="ECO:0000256" key="7">
    <source>
        <dbReference type="ARBA" id="ARBA00023049"/>
    </source>
</evidence>
<dbReference type="CDD" id="cd12797">
    <property type="entry name" value="M23_peptidase"/>
    <property type="match status" value="1"/>
</dbReference>
<dbReference type="InterPro" id="IPR011055">
    <property type="entry name" value="Dup_hybrid_motif"/>
</dbReference>
<evidence type="ECO:0000256" key="2">
    <source>
        <dbReference type="ARBA" id="ARBA00004196"/>
    </source>
</evidence>
<dbReference type="Gene3D" id="3.10.450.350">
    <property type="match status" value="2"/>
</dbReference>
<reference evidence="13" key="1">
    <citation type="journal article" date="2019" name="Int. J. Syst. Evol. Microbiol.">
        <title>The Global Catalogue of Microorganisms (GCM) 10K type strain sequencing project: providing services to taxonomists for standard genome sequencing and annotation.</title>
        <authorList>
            <consortium name="The Broad Institute Genomics Platform"/>
            <consortium name="The Broad Institute Genome Sequencing Center for Infectious Disease"/>
            <person name="Wu L."/>
            <person name="Ma J."/>
        </authorList>
    </citation>
    <scope>NUCLEOTIDE SEQUENCE [LARGE SCALE GENOMIC DNA]</scope>
    <source>
        <strain evidence="13">CGMCC 1.15439</strain>
    </source>
</reference>
<keyword evidence="4" id="KW-0479">Metal-binding</keyword>
<feature type="domain" description="M23ase beta-sheet core" evidence="9">
    <location>
        <begin position="337"/>
        <end position="432"/>
    </location>
</feature>
<evidence type="ECO:0000256" key="1">
    <source>
        <dbReference type="ARBA" id="ARBA00001947"/>
    </source>
</evidence>
<keyword evidence="3" id="KW-0645">Protease</keyword>
<evidence type="ECO:0000256" key="8">
    <source>
        <dbReference type="SAM" id="Phobius"/>
    </source>
</evidence>
<keyword evidence="13" id="KW-1185">Reference proteome</keyword>
<keyword evidence="5" id="KW-0378">Hydrolase</keyword>
<evidence type="ECO:0000259" key="9">
    <source>
        <dbReference type="Pfam" id="PF01551"/>
    </source>
</evidence>
<dbReference type="EMBL" id="BMJA01000001">
    <property type="protein sequence ID" value="GGA32713.1"/>
    <property type="molecule type" value="Genomic_DNA"/>
</dbReference>
<protein>
    <submittedName>
        <fullName evidence="12">Membrane protein</fullName>
    </submittedName>
</protein>
<evidence type="ECO:0000259" key="10">
    <source>
        <dbReference type="Pfam" id="PF04225"/>
    </source>
</evidence>
<evidence type="ECO:0000256" key="4">
    <source>
        <dbReference type="ARBA" id="ARBA00022723"/>
    </source>
</evidence>
<feature type="domain" description="Csd3-like second N-terminal" evidence="11">
    <location>
        <begin position="204"/>
        <end position="324"/>
    </location>
</feature>
<evidence type="ECO:0000256" key="3">
    <source>
        <dbReference type="ARBA" id="ARBA00022670"/>
    </source>
</evidence>
<dbReference type="Pfam" id="PF01551">
    <property type="entry name" value="Peptidase_M23"/>
    <property type="match status" value="1"/>
</dbReference>
<dbReference type="InterPro" id="IPR050570">
    <property type="entry name" value="Cell_wall_metabolism_enzyme"/>
</dbReference>
<name>A0ABQ1FXL0_9GAMM</name>
<keyword evidence="8" id="KW-0472">Membrane</keyword>
<comment type="subcellular location">
    <subcellularLocation>
        <location evidence="2">Cell envelope</location>
    </subcellularLocation>
</comment>
<organism evidence="12 13">
    <name type="scientific">Dyella nitratireducens</name>
    <dbReference type="NCBI Taxonomy" id="1849580"/>
    <lineage>
        <taxon>Bacteria</taxon>
        <taxon>Pseudomonadati</taxon>
        <taxon>Pseudomonadota</taxon>
        <taxon>Gammaproteobacteria</taxon>
        <taxon>Lysobacterales</taxon>
        <taxon>Rhodanobacteraceae</taxon>
        <taxon>Dyella</taxon>
    </lineage>
</organism>
<proteinExistence type="predicted"/>
<keyword evidence="8" id="KW-1133">Transmembrane helix</keyword>